<feature type="domain" description="Cadherin" evidence="18">
    <location>
        <begin position="2480"/>
        <end position="2585"/>
    </location>
</feature>
<dbReference type="SUPFAM" id="SSF49313">
    <property type="entry name" value="Cadherin-like"/>
    <property type="match status" value="27"/>
</dbReference>
<keyword evidence="8 14" id="KW-0130">Cell adhesion</keyword>
<evidence type="ECO:0000256" key="17">
    <source>
        <dbReference type="SAM" id="Phobius"/>
    </source>
</evidence>
<evidence type="ECO:0000256" key="8">
    <source>
        <dbReference type="ARBA" id="ARBA00022889"/>
    </source>
</evidence>
<proteinExistence type="predicted"/>
<evidence type="ECO:0000256" key="10">
    <source>
        <dbReference type="ARBA" id="ARBA00023136"/>
    </source>
</evidence>
<dbReference type="PROSITE" id="PS50268">
    <property type="entry name" value="CADHERIN_2"/>
    <property type="match status" value="27"/>
</dbReference>
<dbReference type="FunFam" id="2.60.40.60:FF:000032">
    <property type="entry name" value="FAT atypical cadherin 1"/>
    <property type="match status" value="1"/>
</dbReference>
<dbReference type="GO" id="GO:0005509">
    <property type="term" value="F:calcium ion binding"/>
    <property type="evidence" value="ECO:0007669"/>
    <property type="project" value="UniProtKB-UniRule"/>
</dbReference>
<feature type="domain" description="Cadherin" evidence="18">
    <location>
        <begin position="282"/>
        <end position="387"/>
    </location>
</feature>
<gene>
    <name evidence="19" type="ORF">HOLleu_31194</name>
</gene>
<dbReference type="InterPro" id="IPR020894">
    <property type="entry name" value="Cadherin_CS"/>
</dbReference>
<dbReference type="PANTHER" id="PTHR24026">
    <property type="entry name" value="FAT ATYPICAL CADHERIN-RELATED"/>
    <property type="match status" value="1"/>
</dbReference>
<dbReference type="FunFam" id="2.60.40.60:FF:000020">
    <property type="entry name" value="Dachsous cadherin-related 1b"/>
    <property type="match status" value="10"/>
</dbReference>
<protein>
    <submittedName>
        <fullName evidence="19">Protein dachsous</fullName>
    </submittedName>
</protein>
<evidence type="ECO:0000256" key="9">
    <source>
        <dbReference type="ARBA" id="ARBA00022989"/>
    </source>
</evidence>
<feature type="domain" description="Cadherin" evidence="18">
    <location>
        <begin position="166"/>
        <end position="281"/>
    </location>
</feature>
<feature type="domain" description="Cadherin" evidence="18">
    <location>
        <begin position="919"/>
        <end position="1022"/>
    </location>
</feature>
<feature type="domain" description="Cadherin" evidence="18">
    <location>
        <begin position="1128"/>
        <end position="1229"/>
    </location>
</feature>
<feature type="domain" description="Cadherin" evidence="18">
    <location>
        <begin position="495"/>
        <end position="602"/>
    </location>
</feature>
<feature type="domain" description="Cadherin" evidence="18">
    <location>
        <begin position="815"/>
        <end position="918"/>
    </location>
</feature>
<keyword evidence="4 14" id="KW-0812">Transmembrane</keyword>
<dbReference type="Gene3D" id="2.60.40.60">
    <property type="entry name" value="Cadherins"/>
    <property type="match status" value="27"/>
</dbReference>
<keyword evidence="5" id="KW-0732">Signal</keyword>
<feature type="domain" description="Cadherin" evidence="18">
    <location>
        <begin position="1023"/>
        <end position="1127"/>
    </location>
</feature>
<dbReference type="FunFam" id="2.60.40.60:FF:000061">
    <property type="entry name" value="FAT atypical cadherin 3"/>
    <property type="match status" value="1"/>
</dbReference>
<dbReference type="PROSITE" id="PS00232">
    <property type="entry name" value="CADHERIN_1"/>
    <property type="match status" value="16"/>
</dbReference>
<dbReference type="FunFam" id="2.60.40.60:FF:000039">
    <property type="entry name" value="FAT atypical cadherin 3"/>
    <property type="match status" value="1"/>
</dbReference>
<evidence type="ECO:0000256" key="15">
    <source>
        <dbReference type="RuleBase" id="RU004357"/>
    </source>
</evidence>
<dbReference type="FunFam" id="2.60.40.60:FF:000181">
    <property type="entry name" value="Predicted protein"/>
    <property type="match status" value="1"/>
</dbReference>
<comment type="caution">
    <text evidence="19">The sequence shown here is derived from an EMBL/GenBank/DDBJ whole genome shotgun (WGS) entry which is preliminary data.</text>
</comment>
<feature type="domain" description="Cadherin" evidence="18">
    <location>
        <begin position="2274"/>
        <end position="2374"/>
    </location>
</feature>
<keyword evidence="7 13" id="KW-0106">Calcium</keyword>
<dbReference type="FunFam" id="2.60.40.60:FF:000226">
    <property type="entry name" value="Dachsous, isoform B"/>
    <property type="match status" value="1"/>
</dbReference>
<feature type="compositionally biased region" description="Polar residues" evidence="16">
    <location>
        <begin position="3055"/>
        <end position="3072"/>
    </location>
</feature>
<dbReference type="PRINTS" id="PR00205">
    <property type="entry name" value="CADHERIN"/>
</dbReference>
<evidence type="ECO:0000256" key="16">
    <source>
        <dbReference type="SAM" id="MobiDB-lite"/>
    </source>
</evidence>
<feature type="domain" description="Cadherin" evidence="18">
    <location>
        <begin position="2061"/>
        <end position="2169"/>
    </location>
</feature>
<dbReference type="FunFam" id="2.60.40.60:FF:000007">
    <property type="entry name" value="Protocadherin alpha 2"/>
    <property type="match status" value="1"/>
</dbReference>
<feature type="compositionally biased region" description="Polar residues" evidence="16">
    <location>
        <begin position="3008"/>
        <end position="3017"/>
    </location>
</feature>
<sequence length="3315" mass="362088">METEQVACWRASTTLSCSNMDHQCNRKGINRTFHLKLLPDDVSLQKMMYHIKVVYLILMFLSFYAMPCKSQDEPVTLRYNVLEGEESGTRVGDISEDQTSGGPYLYVPSVSEYFNLEISGLITTKKPLDRESESQHQILAISRPTGASITIQISVSDINDNSPQFPRSVNHVEFSENAAVGDRRTLDSATDPDLNQYSVLGYRIISGNIGETFLIDTITISYPDRADVLQLDLVLNRVLDRETVSHYDLMIEAYDGGTPPRNNALHVSIEIRDINEHAPVFVQDFYEETIPETAPVGHSVVQVNATDRDSGSNGMVIYELSPAHNADELFRIDPLTGEIFVNKELNFEDGGIIELVVTARDNGTSPQEEQAFVRIIIENVNDQPPTINIIFTNNDGSPKISEAAEVGDFVARISVSDPDGDSHLIDVTVTGGQGQFDLLTRDNIIYLICVAEPLDREEVPFYNLIVRAVDSGGLASEEAFTLFVEDVNDNPPVFVNVPYEASKSEDSVNGTLVTTVHATDRDAGENAEVRYSIINFQDDFVDWFKIDPVSGMITTDKRLDRESSGQVTLNVIAFDLGKPSSLNMTTSVTVIITDVNDNFPRFTAESYNHSIPEDLDEGTCFLQVVATDADDGSYGTVTYSMGVGHGSPTPIQFSVDPNSGHVCTTQQLDRDGNVQSFEFPVTATDGGGLNSVTIVRVFLQDVNDNAPEFYPESYAVDIYDYSQVGTVVTSVVAEDRDSGRFGSVTYSIVSGNINQAFRIDANTGDITVARTLDRNQRNVYLLEVSAIDGGGMTSVVNAQVTVSIIGPDDPRPFFPITRYAFTVPENSGRFHVVGVIEARNSDAGNLSPIEYRIHSGDPNGFFSLHPTTGEITVQSAPDREVQPYVLLNVQAASGDPPSYASAQVNVTIEDINDNAPSFASSVPFTYIPENTPLGSVVFIATATDPDAGPNGEVRYHLVDNPEDTFSITSATGHVKLLREIDFDQQEKHTIVIRAYDQGIPELDVNLTFSVFVSDFNDNGPQFNPASYQESVAESLEIGARILQVSASDRDAGNNAAITFSLSPTASGAKFGIFPDSGWIYLHHHLDFELESEYLLEVVATDNGDEPKRATAAVHIIVLDSNDNTPHFEREIYTFTADENLGIGSEIGTVVASDRDSLENGRIMYRLNTDGPFVIGGITGFITTTSPLDYETQASYKLEVTATDNGDPQNTATATIFVQVNDLNDNAPVFSHSTKYQASVKEDEPTETAVLHVVAWDADSGVNGNITYAINPGVEEFEIDPVTGLIKTARILDRETQSHYSLLVTARDGGSPSMTSSIFVEVKVLDVNDNAPSVDGNYTFTVDESAPPRSVIGTIVAFDSDAGMNGMLYYSIIEGNIYGMFAINRSNGDLVTTREVDYEVAAHHHLKVLVEDQGSIRPQSVTVFVEINVLDTNDNAPVFPLDPVYLAVVENSPRGHAIWTFQATDPDSGANGEIRYRLVPEQAYFDVNPVSGILAISQPIDREVISEFHFTVEAKDQAVNSRRLHSSVSVVCIIADENDNTPVFTSRTVVYVMEDEPIGYPVIHITAEDGDAGKNGQIIYQITAGNADGKFALGPDTGLLTIAHSLDHEHKRKYVLNITARDQGIIPRVSWQVIEVYTEDVNDQPPVFDQHTYVFNISEGQNAGAFVGQVTATDADSGLNGELTFEIPDGIANNYFQIAPDTGVISTQENLDRETQDLYSLTVYVMDGAFPSHYDVATVVVNVVDINDNPPMFATDFYSLAVPEAYHTDVIHVVTAFDPDLTGVEGIEYELAGGNVGNSFRLDPQSGELTILSNLDRETVPEYNLTIRAIDSSDTQLSSSMVVNVIVLDINDNDPVFDAPFYRAEIREDALSGTSVVTVSASDRDAGLNGDILYSLDEMSGRLFTVDEITGEVTTAGMFDFEKHTSHSIQVRATDQSLFGPRSEQVQVTVTIIDVNDNAPVFTTSPIRESVYLGTNANTMVATLQAEDKDSGENGEIRYRFVESSSEFIIQGQGVKTKTALTTENFYRLEVEAYDMGSPSLSTRAMLEIWVTNSSSRTINFNTDSYQATVSEDATPDTLVRSVSLTNTFSNVEFSIASGNENGVFKLSSSPSEGTATILIQNSSLLDYESEREIVLVLEAQAPSGQAVPHYGYTTVTITLIDANDNAPRFTQDRYSTFVMEGNELSRFVTQVSATDADEGSNAAISFHITGGNTNNAFIIDAETGIIMTNGNLDRETLDLYRLTLKARDGGNPRREDTVIMKITINDDNDNKPTFPIYEPVQISEGLEIGSVVTRVTANDADINPTITYGFSSGGNPGRMFNVDAYSGTITLAEPLDRERQSTYHLVINASDMVHTDQTTIVVNVLDENDNAPVFTEQSYQVTLAELTPRGQHVLTVNATDADSGDNARIRYSVGVPPVQAFSIDEVTGAIYTDQEIEYNVAQPVIQLVITATDQGVPSLSQVVAVRIEVLDVNNNAPAFLTSLYQGTVPENAAEDTIVVTVTARDEDVHFANRKIDYSIVSGNENQTFFISTDSGVITVYNPLDRENREVYTLIIMAADRGNDQKNSTAEVVIQVLDVNDNPPVFSPAEYSGEVSESAEIGADVLRVKTFDIDQGENAEVRYDIKSGNVGGYFAINETSGMIYVRSNLDHETMPEVRLVVIATDRGINSLSSTVIVFINISDENDNRPYFPVMMYLERVSENTPPGVIFTAEAHDKDTGIYGQLEYSIIGGNGQEFFDINANTGEISSTKMFDYEEVQSYILIIRAMDSGQDSVQVQAQVSITGVDEFAPEFESKSYQFSVNMDAKVGDEVGQVSATDQDSGPDGVVLFSFQNDQEHFAIDEKTGLVTVKKEFNPDGQRAKRAAEDTYSFIIMASSGKPNSMVALVSAAVQVVPASGSFPSLVIVLVSVVAIIFLFVLLFFVIAVICMRRKEKQPSQGDNLNRSVSPRSYDATFDQHVEMGHGIMNPNITENHMLSMGSYSPRVMYGVPQTNSSMEVGHLTKTDVSDQSHSASSGRGSVTVEDEEIRQINERTTVPHQPRDVLDSGIQPDHEDGSNSLSDMNSPRSKPFSTSVESMHVFGEEGGGEAGGQIGHLIYAHLDEAITDEDIAVVDGANVFGYNNEGQPSMGGSLSSIVNSEEEFSGSYNWDYLLDWGPQFQPLAHVFAEIAKLKDDSFVPKSERTYPQKAFQPLNKTYPPPLITNVVHGPIKQLNQSVKENNSLNQSLMMHSNLPRSPISYDHSLIPAAVTPDLSPSLSPLAPGSPSLSPLVTSTGVSSSQSSRRNSGSKSFSSPRTPRGGIMVTVPSHLMHEPEIQI</sequence>
<dbReference type="FunFam" id="2.60.40.60:FF:000140">
    <property type="entry name" value="Dachsous cadherin-related 1"/>
    <property type="match status" value="1"/>
</dbReference>
<keyword evidence="11" id="KW-1015">Disulfide bond</keyword>
<evidence type="ECO:0000256" key="1">
    <source>
        <dbReference type="ARBA" id="ARBA00004251"/>
    </source>
</evidence>
<keyword evidence="2" id="KW-1003">Cell membrane</keyword>
<feature type="domain" description="Cadherin" evidence="18">
    <location>
        <begin position="2691"/>
        <end position="2792"/>
    </location>
</feature>
<keyword evidence="20" id="KW-1185">Reference proteome</keyword>
<accession>A0A9Q1BLI8</accession>
<feature type="domain" description="Cadherin" evidence="18">
    <location>
        <begin position="2793"/>
        <end position="2902"/>
    </location>
</feature>
<evidence type="ECO:0000256" key="2">
    <source>
        <dbReference type="ARBA" id="ARBA00022475"/>
    </source>
</evidence>
<evidence type="ECO:0000256" key="13">
    <source>
        <dbReference type="PROSITE-ProRule" id="PRU00043"/>
    </source>
</evidence>
<dbReference type="GO" id="GO:0048729">
    <property type="term" value="P:tissue morphogenesis"/>
    <property type="evidence" value="ECO:0007669"/>
    <property type="project" value="UniProtKB-ARBA"/>
</dbReference>
<evidence type="ECO:0000256" key="12">
    <source>
        <dbReference type="ARBA" id="ARBA00023180"/>
    </source>
</evidence>
<dbReference type="CDD" id="cd11304">
    <property type="entry name" value="Cadherin_repeat"/>
    <property type="match status" value="26"/>
</dbReference>
<dbReference type="PANTHER" id="PTHR24026:SF126">
    <property type="entry name" value="PROTOCADHERIN FAT 4"/>
    <property type="match status" value="1"/>
</dbReference>
<feature type="region of interest" description="Disordered" evidence="16">
    <location>
        <begin position="3002"/>
        <end position="3072"/>
    </location>
</feature>
<keyword evidence="6" id="KW-0677">Repeat</keyword>
<dbReference type="OrthoDB" id="6252479at2759"/>
<feature type="domain" description="Cadherin" evidence="18">
    <location>
        <begin position="1543"/>
        <end position="1647"/>
    </location>
</feature>
<dbReference type="FunFam" id="2.60.40.60:FF:000081">
    <property type="entry name" value="protocadherin Fat 4"/>
    <property type="match status" value="1"/>
</dbReference>
<evidence type="ECO:0000313" key="19">
    <source>
        <dbReference type="EMBL" id="KAJ8028840.1"/>
    </source>
</evidence>
<dbReference type="EMBL" id="JAIZAY010000015">
    <property type="protein sequence ID" value="KAJ8028840.1"/>
    <property type="molecule type" value="Genomic_DNA"/>
</dbReference>
<dbReference type="InterPro" id="IPR000233">
    <property type="entry name" value="Cadherin_Y-type_LIR"/>
</dbReference>
<feature type="domain" description="Cadherin" evidence="18">
    <location>
        <begin position="1962"/>
        <end position="2060"/>
    </location>
</feature>
<dbReference type="GO" id="GO:0009887">
    <property type="term" value="P:animal organ morphogenesis"/>
    <property type="evidence" value="ECO:0007669"/>
    <property type="project" value="UniProtKB-ARBA"/>
</dbReference>
<dbReference type="InterPro" id="IPR015919">
    <property type="entry name" value="Cadherin-like_sf"/>
</dbReference>
<keyword evidence="3" id="KW-0245">EGF-like domain</keyword>
<feature type="transmembrane region" description="Helical" evidence="17">
    <location>
        <begin position="2902"/>
        <end position="2927"/>
    </location>
</feature>
<reference evidence="19" key="1">
    <citation type="submission" date="2021-10" db="EMBL/GenBank/DDBJ databases">
        <title>Tropical sea cucumber genome reveals ecological adaptation and Cuvierian tubules defense mechanism.</title>
        <authorList>
            <person name="Chen T."/>
        </authorList>
    </citation>
    <scope>NUCLEOTIDE SEQUENCE</scope>
    <source>
        <strain evidence="19">Nanhai2018</strain>
        <tissue evidence="19">Muscle</tissue>
    </source>
</reference>
<evidence type="ECO:0000256" key="6">
    <source>
        <dbReference type="ARBA" id="ARBA00022737"/>
    </source>
</evidence>
<evidence type="ECO:0000256" key="4">
    <source>
        <dbReference type="ARBA" id="ARBA00022692"/>
    </source>
</evidence>
<organism evidence="19 20">
    <name type="scientific">Holothuria leucospilota</name>
    <name type="common">Black long sea cucumber</name>
    <name type="synonym">Mertensiothuria leucospilota</name>
    <dbReference type="NCBI Taxonomy" id="206669"/>
    <lineage>
        <taxon>Eukaryota</taxon>
        <taxon>Metazoa</taxon>
        <taxon>Echinodermata</taxon>
        <taxon>Eleutherozoa</taxon>
        <taxon>Echinozoa</taxon>
        <taxon>Holothuroidea</taxon>
        <taxon>Aspidochirotacea</taxon>
        <taxon>Aspidochirotida</taxon>
        <taxon>Holothuriidae</taxon>
        <taxon>Holothuria</taxon>
    </lineage>
</organism>
<feature type="domain" description="Cadherin" evidence="18">
    <location>
        <begin position="1439"/>
        <end position="1543"/>
    </location>
</feature>
<dbReference type="GO" id="GO:0007156">
    <property type="term" value="P:homophilic cell adhesion via plasma membrane adhesion molecules"/>
    <property type="evidence" value="ECO:0007669"/>
    <property type="project" value="InterPro"/>
</dbReference>
<dbReference type="FunFam" id="2.60.40.60:FF:000116">
    <property type="entry name" value="Dachsous cadherin-related 2"/>
    <property type="match status" value="1"/>
</dbReference>
<evidence type="ECO:0000256" key="5">
    <source>
        <dbReference type="ARBA" id="ARBA00022729"/>
    </source>
</evidence>
<dbReference type="FunFam" id="2.60.40.60:FF:000060">
    <property type="entry name" value="Putative cadherin-23"/>
    <property type="match status" value="1"/>
</dbReference>
<dbReference type="FunFam" id="2.60.40.60:FF:000015">
    <property type="entry name" value="FAT atypical cadherin 1"/>
    <property type="match status" value="1"/>
</dbReference>
<feature type="domain" description="Cadherin" evidence="18">
    <location>
        <begin position="710"/>
        <end position="814"/>
    </location>
</feature>
<dbReference type="FunFam" id="2.60.40.60:FF:000106">
    <property type="entry name" value="FAT atypical cadherin 4"/>
    <property type="match status" value="1"/>
</dbReference>
<dbReference type="FunFam" id="2.60.40.60:FF:000134">
    <property type="entry name" value="protocadherin Fat 4"/>
    <property type="match status" value="1"/>
</dbReference>
<feature type="domain" description="Cadherin" evidence="18">
    <location>
        <begin position="1857"/>
        <end position="1961"/>
    </location>
</feature>
<dbReference type="InterPro" id="IPR027397">
    <property type="entry name" value="Catenin-bd_sf"/>
</dbReference>
<dbReference type="Pfam" id="PF00028">
    <property type="entry name" value="Cadherin"/>
    <property type="match status" value="25"/>
</dbReference>
<feature type="domain" description="Cadherin" evidence="18">
    <location>
        <begin position="1648"/>
        <end position="1752"/>
    </location>
</feature>
<feature type="domain" description="Cadherin" evidence="18">
    <location>
        <begin position="1231"/>
        <end position="1333"/>
    </location>
</feature>
<dbReference type="InterPro" id="IPR002126">
    <property type="entry name" value="Cadherin-like_dom"/>
</dbReference>
<evidence type="ECO:0000256" key="14">
    <source>
        <dbReference type="RuleBase" id="RU003318"/>
    </source>
</evidence>
<dbReference type="Gene3D" id="4.10.900.10">
    <property type="entry name" value="TCF3-CBD (Catenin binding domain)"/>
    <property type="match status" value="1"/>
</dbReference>
<feature type="domain" description="Cadherin" evidence="18">
    <location>
        <begin position="73"/>
        <end position="165"/>
    </location>
</feature>
<dbReference type="FunFam" id="2.60.40.60:FF:000104">
    <property type="entry name" value="cadherin-23 isoform X1"/>
    <property type="match status" value="1"/>
</dbReference>
<name>A0A9Q1BLI8_HOLLE</name>
<dbReference type="GO" id="GO:0048731">
    <property type="term" value="P:system development"/>
    <property type="evidence" value="ECO:0007669"/>
    <property type="project" value="UniProtKB-ARBA"/>
</dbReference>
<comment type="function">
    <text evidence="15">Cadherins are calcium-dependent cell adhesion proteins.</text>
</comment>
<dbReference type="SMART" id="SM00112">
    <property type="entry name" value="CA"/>
    <property type="match status" value="27"/>
</dbReference>
<feature type="domain" description="Cadherin" evidence="18">
    <location>
        <begin position="1333"/>
        <end position="1438"/>
    </location>
</feature>
<feature type="domain" description="Cadherin" evidence="18">
    <location>
        <begin position="2586"/>
        <end position="2690"/>
    </location>
</feature>
<feature type="domain" description="Cadherin" evidence="18">
    <location>
        <begin position="1753"/>
        <end position="1856"/>
    </location>
</feature>
<dbReference type="GO" id="GO:0005886">
    <property type="term" value="C:plasma membrane"/>
    <property type="evidence" value="ECO:0007669"/>
    <property type="project" value="UniProtKB-SubCell"/>
</dbReference>
<feature type="domain" description="Cadherin" evidence="18">
    <location>
        <begin position="2170"/>
        <end position="2274"/>
    </location>
</feature>
<feature type="domain" description="Cadherin" evidence="18">
    <location>
        <begin position="2375"/>
        <end position="2479"/>
    </location>
</feature>
<feature type="region of interest" description="Disordered" evidence="16">
    <location>
        <begin position="3254"/>
        <end position="3315"/>
    </location>
</feature>
<evidence type="ECO:0000256" key="3">
    <source>
        <dbReference type="ARBA" id="ARBA00022536"/>
    </source>
</evidence>
<feature type="domain" description="Cadherin" evidence="18">
    <location>
        <begin position="400"/>
        <end position="494"/>
    </location>
</feature>
<evidence type="ECO:0000256" key="7">
    <source>
        <dbReference type="ARBA" id="ARBA00022837"/>
    </source>
</evidence>
<dbReference type="GO" id="GO:0007163">
    <property type="term" value="P:establishment or maintenance of cell polarity"/>
    <property type="evidence" value="ECO:0007669"/>
    <property type="project" value="UniProtKB-ARBA"/>
</dbReference>
<evidence type="ECO:0000259" key="18">
    <source>
        <dbReference type="PROSITE" id="PS50268"/>
    </source>
</evidence>
<evidence type="ECO:0000256" key="11">
    <source>
        <dbReference type="ARBA" id="ARBA00023157"/>
    </source>
</evidence>
<keyword evidence="9 17" id="KW-1133">Transmembrane helix</keyword>
<dbReference type="Pfam" id="PF01049">
    <property type="entry name" value="CADH_Y-type_LIR"/>
    <property type="match status" value="1"/>
</dbReference>
<feature type="compositionally biased region" description="Low complexity" evidence="16">
    <location>
        <begin position="3254"/>
        <end position="3291"/>
    </location>
</feature>
<evidence type="ECO:0000313" key="20">
    <source>
        <dbReference type="Proteomes" id="UP001152320"/>
    </source>
</evidence>
<comment type="subcellular location">
    <subcellularLocation>
        <location evidence="1 14">Cell membrane</location>
        <topology evidence="1 14">Single-pass type I membrane protein</topology>
    </subcellularLocation>
</comment>
<keyword evidence="12" id="KW-0325">Glycoprotein</keyword>
<keyword evidence="10 17" id="KW-0472">Membrane</keyword>
<dbReference type="Proteomes" id="UP001152320">
    <property type="component" value="Chromosome 15"/>
</dbReference>
<feature type="domain" description="Cadherin" evidence="18">
    <location>
        <begin position="603"/>
        <end position="709"/>
    </location>
</feature>
<feature type="compositionally biased region" description="Basic and acidic residues" evidence="16">
    <location>
        <begin position="3038"/>
        <end position="3054"/>
    </location>
</feature>